<gene>
    <name evidence="2" type="ORF">SAMN05877753_10925</name>
</gene>
<evidence type="ECO:0000313" key="2">
    <source>
        <dbReference type="EMBL" id="SNX74324.1"/>
    </source>
</evidence>
<feature type="coiled-coil region" evidence="1">
    <location>
        <begin position="114"/>
        <end position="141"/>
    </location>
</feature>
<dbReference type="AlphaFoldDB" id="A0A285D3D1"/>
<dbReference type="RefSeq" id="WP_142305220.1">
    <property type="nucleotide sequence ID" value="NZ_JBEPMQ010000009.1"/>
</dbReference>
<keyword evidence="1" id="KW-0175">Coiled coil</keyword>
<dbReference type="SUPFAM" id="SSF56219">
    <property type="entry name" value="DNase I-like"/>
    <property type="match status" value="1"/>
</dbReference>
<evidence type="ECO:0000256" key="1">
    <source>
        <dbReference type="SAM" id="Coils"/>
    </source>
</evidence>
<dbReference type="InterPro" id="IPR036691">
    <property type="entry name" value="Endo/exonu/phosph_ase_sf"/>
</dbReference>
<dbReference type="EMBL" id="OAOP01000009">
    <property type="protein sequence ID" value="SNX74324.1"/>
    <property type="molecule type" value="Genomic_DNA"/>
</dbReference>
<dbReference type="OrthoDB" id="262492at2"/>
<evidence type="ECO:0008006" key="4">
    <source>
        <dbReference type="Google" id="ProtNLM"/>
    </source>
</evidence>
<dbReference type="Gene3D" id="3.60.10.10">
    <property type="entry name" value="Endonuclease/exonuclease/phosphatase"/>
    <property type="match status" value="1"/>
</dbReference>
<sequence length="270" mass="31669">MININILFWNIKNNIKTVPAISYLCKERKINILILSEANRIDSEIIVNSLKKIDFNFTVELPMPSNRTLLFHNIGKRINKYHDGTFYSLFKLKFRNSLLLLASLHLPSMLHNSENEIGAQAAQIKREIEIYEEDLKTDKTMVVGDFNLNPFSELMVSAYGFNAIMDKDIALKIHRTIYNTKYKYFYNPMWTLHGNINNEVLGTYFYHNKPTSYIWNMFDQVLIRPSLMEHFNFNDLEIISRIGEKSLLRDNGRPNSALYSDHLPLKFSIF</sequence>
<keyword evidence="3" id="KW-1185">Reference proteome</keyword>
<name>A0A285D3D1_9BACI</name>
<protein>
    <recommendedName>
        <fullName evidence="4">Endonuclease/exonuclease/phosphatase family protein</fullName>
    </recommendedName>
</protein>
<evidence type="ECO:0000313" key="3">
    <source>
        <dbReference type="Proteomes" id="UP000219546"/>
    </source>
</evidence>
<dbReference type="Proteomes" id="UP000219546">
    <property type="component" value="Unassembled WGS sequence"/>
</dbReference>
<accession>A0A285D3D1</accession>
<reference evidence="2 3" key="1">
    <citation type="submission" date="2017-08" db="EMBL/GenBank/DDBJ databases">
        <authorList>
            <person name="de Groot N.N."/>
        </authorList>
    </citation>
    <scope>NUCLEOTIDE SEQUENCE [LARGE SCALE GENOMIC DNA]</scope>
    <source>
        <strain evidence="2 3">JC228</strain>
    </source>
</reference>
<proteinExistence type="predicted"/>
<organism evidence="2 3">
    <name type="scientific">Bacillus oleivorans</name>
    <dbReference type="NCBI Taxonomy" id="1448271"/>
    <lineage>
        <taxon>Bacteria</taxon>
        <taxon>Bacillati</taxon>
        <taxon>Bacillota</taxon>
        <taxon>Bacilli</taxon>
        <taxon>Bacillales</taxon>
        <taxon>Bacillaceae</taxon>
        <taxon>Bacillus</taxon>
    </lineage>
</organism>